<dbReference type="NCBIfam" id="TIGR02646">
    <property type="entry name" value="retron system putative HNH endonuclease"/>
    <property type="match status" value="1"/>
</dbReference>
<evidence type="ECO:0000313" key="1">
    <source>
        <dbReference type="EMBL" id="QDT24812.1"/>
    </source>
</evidence>
<sequence length="216" mass="24827">MKRITKTNPPKSFMKWVNENRELKNFSYRCLPTEVKVDLKAFLLKEQYFLCAYLGLSIAPSSSHIEHLKPQSECEPGEDVEYRNLVACFPNDGGNDSLGCGAPFKKSWWDEEFFVSPLHEDCERRFTFAWSGHIHPSFKDDEAAQKTIEKLGLDADYVRNLRRKAIIGFFGLNDKRRVTKKQLQTLIQSLDKPNVDGKLASFCFVLKSLSVRVLEG</sequence>
<keyword evidence="2" id="KW-1185">Reference proteome</keyword>
<protein>
    <recommendedName>
        <fullName evidence="3">TIGR02646 family protein</fullName>
    </recommendedName>
</protein>
<dbReference type="InterPro" id="IPR013467">
    <property type="entry name" value="HNH78-like"/>
</dbReference>
<reference evidence="1 2" key="1">
    <citation type="submission" date="2019-03" db="EMBL/GenBank/DDBJ databases">
        <title>Deep-cultivation of Planctomycetes and their phenomic and genomic characterization uncovers novel biology.</title>
        <authorList>
            <person name="Wiegand S."/>
            <person name="Jogler M."/>
            <person name="Boedeker C."/>
            <person name="Pinto D."/>
            <person name="Vollmers J."/>
            <person name="Rivas-Marin E."/>
            <person name="Kohn T."/>
            <person name="Peeters S.H."/>
            <person name="Heuer A."/>
            <person name="Rast P."/>
            <person name="Oberbeckmann S."/>
            <person name="Bunk B."/>
            <person name="Jeske O."/>
            <person name="Meyerdierks A."/>
            <person name="Storesund J.E."/>
            <person name="Kallscheuer N."/>
            <person name="Luecker S."/>
            <person name="Lage O.M."/>
            <person name="Pohl T."/>
            <person name="Merkel B.J."/>
            <person name="Hornburger P."/>
            <person name="Mueller R.-W."/>
            <person name="Bruemmer F."/>
            <person name="Labrenz M."/>
            <person name="Spormann A.M."/>
            <person name="Op den Camp H."/>
            <person name="Overmann J."/>
            <person name="Amann R."/>
            <person name="Jetten M.S.M."/>
            <person name="Mascher T."/>
            <person name="Medema M.H."/>
            <person name="Devos D.P."/>
            <person name="Kaster A.-K."/>
            <person name="Ovreas L."/>
            <person name="Rohde M."/>
            <person name="Galperin M.Y."/>
            <person name="Jogler C."/>
        </authorList>
    </citation>
    <scope>NUCLEOTIDE SEQUENCE [LARGE SCALE GENOMIC DNA]</scope>
    <source>
        <strain evidence="1 2">Enr10</strain>
    </source>
</reference>
<gene>
    <name evidence="1" type="ORF">Enr10x_01040</name>
</gene>
<accession>A0A517PZK8</accession>
<dbReference type="Proteomes" id="UP000315647">
    <property type="component" value="Chromosome"/>
</dbReference>
<dbReference type="AlphaFoldDB" id="A0A517PZK8"/>
<proteinExistence type="predicted"/>
<dbReference type="EMBL" id="CP037421">
    <property type="protein sequence ID" value="QDT24812.1"/>
    <property type="molecule type" value="Genomic_DNA"/>
</dbReference>
<name>A0A517PZK8_9PLAN</name>
<evidence type="ECO:0008006" key="3">
    <source>
        <dbReference type="Google" id="ProtNLM"/>
    </source>
</evidence>
<organism evidence="1 2">
    <name type="scientific">Gimesia panareensis</name>
    <dbReference type="NCBI Taxonomy" id="2527978"/>
    <lineage>
        <taxon>Bacteria</taxon>
        <taxon>Pseudomonadati</taxon>
        <taxon>Planctomycetota</taxon>
        <taxon>Planctomycetia</taxon>
        <taxon>Planctomycetales</taxon>
        <taxon>Planctomycetaceae</taxon>
        <taxon>Gimesia</taxon>
    </lineage>
</organism>
<evidence type="ECO:0000313" key="2">
    <source>
        <dbReference type="Proteomes" id="UP000315647"/>
    </source>
</evidence>